<dbReference type="GO" id="GO:0007020">
    <property type="term" value="P:microtubule nucleation"/>
    <property type="evidence" value="ECO:0007669"/>
    <property type="project" value="TreeGrafter"/>
</dbReference>
<dbReference type="OrthoDB" id="568502at2759"/>
<accession>A0A024TS95</accession>
<dbReference type="PANTHER" id="PTHR46725:SF1">
    <property type="entry name" value="COILED-COIL DOMAIN-CONTAINING PROTEIN 57"/>
    <property type="match status" value="1"/>
</dbReference>
<dbReference type="EMBL" id="KI913977">
    <property type="protein sequence ID" value="ETV96227.1"/>
    <property type="molecule type" value="Genomic_DNA"/>
</dbReference>
<evidence type="ECO:0000313" key="3">
    <source>
        <dbReference type="EMBL" id="ETV96227.1"/>
    </source>
</evidence>
<feature type="coiled-coil region" evidence="1">
    <location>
        <begin position="207"/>
        <end position="305"/>
    </location>
</feature>
<protein>
    <submittedName>
        <fullName evidence="3">Uncharacterized protein</fullName>
    </submittedName>
</protein>
<feature type="coiled-coil region" evidence="1">
    <location>
        <begin position="624"/>
        <end position="763"/>
    </location>
</feature>
<name>A0A024TS95_9STRA</name>
<organism evidence="3">
    <name type="scientific">Aphanomyces invadans</name>
    <dbReference type="NCBI Taxonomy" id="157072"/>
    <lineage>
        <taxon>Eukaryota</taxon>
        <taxon>Sar</taxon>
        <taxon>Stramenopiles</taxon>
        <taxon>Oomycota</taxon>
        <taxon>Saprolegniomycetes</taxon>
        <taxon>Saprolegniales</taxon>
        <taxon>Verrucalvaceae</taxon>
        <taxon>Aphanomyces</taxon>
    </lineage>
</organism>
<gene>
    <name evidence="3" type="ORF">H310_10414</name>
</gene>
<dbReference type="GO" id="GO:0034451">
    <property type="term" value="C:centriolar satellite"/>
    <property type="evidence" value="ECO:0007669"/>
    <property type="project" value="TreeGrafter"/>
</dbReference>
<dbReference type="GO" id="GO:0045931">
    <property type="term" value="P:positive regulation of mitotic cell cycle"/>
    <property type="evidence" value="ECO:0007669"/>
    <property type="project" value="TreeGrafter"/>
</dbReference>
<feature type="region of interest" description="Disordered" evidence="2">
    <location>
        <begin position="599"/>
        <end position="620"/>
    </location>
</feature>
<feature type="region of interest" description="Disordered" evidence="2">
    <location>
        <begin position="849"/>
        <end position="905"/>
    </location>
</feature>
<evidence type="ECO:0000256" key="2">
    <source>
        <dbReference type="SAM" id="MobiDB-lite"/>
    </source>
</evidence>
<dbReference type="GO" id="GO:0005876">
    <property type="term" value="C:spindle microtubule"/>
    <property type="evidence" value="ECO:0007669"/>
    <property type="project" value="TreeGrafter"/>
</dbReference>
<feature type="coiled-coil region" evidence="1">
    <location>
        <begin position="339"/>
        <end position="512"/>
    </location>
</feature>
<dbReference type="AlphaFoldDB" id="A0A024TS95"/>
<dbReference type="GO" id="GO:0060271">
    <property type="term" value="P:cilium assembly"/>
    <property type="evidence" value="ECO:0007669"/>
    <property type="project" value="TreeGrafter"/>
</dbReference>
<reference evidence="3" key="1">
    <citation type="submission" date="2013-12" db="EMBL/GenBank/DDBJ databases">
        <title>The Genome Sequence of Aphanomyces invadans NJM9701.</title>
        <authorList>
            <consortium name="The Broad Institute Genomics Platform"/>
            <person name="Russ C."/>
            <person name="Tyler B."/>
            <person name="van West P."/>
            <person name="Dieguez-Uribeondo J."/>
            <person name="Young S.K."/>
            <person name="Zeng Q."/>
            <person name="Gargeya S."/>
            <person name="Fitzgerald M."/>
            <person name="Abouelleil A."/>
            <person name="Alvarado L."/>
            <person name="Chapman S.B."/>
            <person name="Gainer-Dewar J."/>
            <person name="Goldberg J."/>
            <person name="Griggs A."/>
            <person name="Gujja S."/>
            <person name="Hansen M."/>
            <person name="Howarth C."/>
            <person name="Imamovic A."/>
            <person name="Ireland A."/>
            <person name="Larimer J."/>
            <person name="McCowan C."/>
            <person name="Murphy C."/>
            <person name="Pearson M."/>
            <person name="Poon T.W."/>
            <person name="Priest M."/>
            <person name="Roberts A."/>
            <person name="Saif S."/>
            <person name="Shea T."/>
            <person name="Sykes S."/>
            <person name="Wortman J."/>
            <person name="Nusbaum C."/>
            <person name="Birren B."/>
        </authorList>
    </citation>
    <scope>NUCLEOTIDE SEQUENCE [LARGE SCALE GENOMIC DNA]</scope>
    <source>
        <strain evidence="3">NJM9701</strain>
    </source>
</reference>
<feature type="coiled-coil region" evidence="1">
    <location>
        <begin position="92"/>
        <end position="180"/>
    </location>
</feature>
<proteinExistence type="predicted"/>
<dbReference type="eggNOG" id="ENOG502QSW3">
    <property type="taxonomic scope" value="Eukaryota"/>
</dbReference>
<dbReference type="VEuPathDB" id="FungiDB:H310_10414"/>
<dbReference type="InterPro" id="IPR042481">
    <property type="entry name" value="CCDC57"/>
</dbReference>
<sequence length="905" mass="103080">MQYTAALSAAPPETNNIRSLILEKEKELHDINEYRIRTLEGLLKEKEQAMQGYKQKFYKLQDDFKYNLKLLEGRDEELAMYDSNFATLKIVVRDRESEVSELKIQLADLQNDLKMEKQKGSEGDMYMQQKLKEVRGAMESTRWSYDEDMRKAKEEIESLKRRHDRELREKDEDIESIRRELTVTFDEVLRQREQEFRAAHDDVGGKARDLELKVKSMGRENDTLKERNHDLRRKVDELVDQLAESDKAQKALQWEVADVRALKEAKISELEQETIELQTVKQALLDEYEGKMADLLQSLHAVEKAFLAQKAQFDEDLKRAVRMKEDELKAQTAKMEARIETVVNKLRVADETLERVQTEFKQAKWEAQDQLLQRERDMERLASDHQDALEQRDSILKELKNEMWQLEVDLKSSKESARVSVQLLQDGKDKEASLRRDLQQANETIEELKRQVHSTSLSLEVKLQEAEHEWMAQHNVRMRELAAGKERLVAEKQATEDRLKHAEAELTRLRGELYAQKAVVKVNEAFPLPSVPSEVSPIWSEGSNGSNLLPPAAFSMKTPTNSTAPSPAPSPAPNDPNASLVAENAKLKGMIRTMTEELMKQSAMPSPPPITPSQKDDPAAQQTIRQLEGQVHELQQRVELVQKELQVAIDEKNAAVAKLEQITHIDTTNSTEESTAVITGLRNQLHDALAQVDVLKNERNSLMELSNRLTAENRKLQLGTTAPDNSFALKQQELRVAELTQALEESKLHNKALKKELRRWLKREDASPNSSIGGGITLSDASDKLMSFQAAKEQVDLARAKRTPSFTDTTASAVGAATQTSHHLTPPPTMSDARLKLKHAKEVLALAGKKVDVEPAQGRPRAPSHVQRETDSQRSVMSKLKELQSKRAEMAEERKKVRNYNIPSS</sequence>
<keyword evidence="1" id="KW-0175">Coiled coil</keyword>
<dbReference type="STRING" id="157072.A0A024TS95"/>
<dbReference type="GeneID" id="20087464"/>
<feature type="region of interest" description="Disordered" evidence="2">
    <location>
        <begin position="552"/>
        <end position="579"/>
    </location>
</feature>
<feature type="region of interest" description="Disordered" evidence="2">
    <location>
        <begin position="808"/>
        <end position="828"/>
    </location>
</feature>
<feature type="compositionally biased region" description="Basic and acidic residues" evidence="2">
    <location>
        <begin position="879"/>
        <end position="895"/>
    </location>
</feature>
<feature type="compositionally biased region" description="Polar residues" evidence="2">
    <location>
        <begin position="808"/>
        <end position="823"/>
    </location>
</feature>
<evidence type="ECO:0000256" key="1">
    <source>
        <dbReference type="SAM" id="Coils"/>
    </source>
</evidence>
<dbReference type="RefSeq" id="XP_008875019.1">
    <property type="nucleotide sequence ID" value="XM_008876797.1"/>
</dbReference>
<dbReference type="PANTHER" id="PTHR46725">
    <property type="entry name" value="COILED-COIL DOMAIN-CONTAINING PROTEIN 57"/>
    <property type="match status" value="1"/>
</dbReference>
<feature type="coiled-coil region" evidence="1">
    <location>
        <begin position="36"/>
        <end position="63"/>
    </location>
</feature>